<dbReference type="SUPFAM" id="SSF88659">
    <property type="entry name" value="Sigma3 and sigma4 domains of RNA polymerase sigma factors"/>
    <property type="match status" value="1"/>
</dbReference>
<dbReference type="Proteomes" id="UP000032352">
    <property type="component" value="Chromosome"/>
</dbReference>
<evidence type="ECO:0000313" key="8">
    <source>
        <dbReference type="EMBL" id="WDE06462.1"/>
    </source>
</evidence>
<dbReference type="PANTHER" id="PTHR43133">
    <property type="entry name" value="RNA POLYMERASE ECF-TYPE SIGMA FACTO"/>
    <property type="match status" value="1"/>
</dbReference>
<dbReference type="KEGG" id="tvd:SG34_005950"/>
<name>A0AAF0C8I0_9GAMM</name>
<dbReference type="Pfam" id="PF08281">
    <property type="entry name" value="Sigma70_r4_2"/>
    <property type="match status" value="1"/>
</dbReference>
<dbReference type="InterPro" id="IPR039425">
    <property type="entry name" value="RNA_pol_sigma-70-like"/>
</dbReference>
<organism evidence="8 9">
    <name type="scientific">Thalassomonas viridans</name>
    <dbReference type="NCBI Taxonomy" id="137584"/>
    <lineage>
        <taxon>Bacteria</taxon>
        <taxon>Pseudomonadati</taxon>
        <taxon>Pseudomonadota</taxon>
        <taxon>Gammaproteobacteria</taxon>
        <taxon>Alteromonadales</taxon>
        <taxon>Colwelliaceae</taxon>
        <taxon>Thalassomonas</taxon>
    </lineage>
</organism>
<reference evidence="8 9" key="2">
    <citation type="journal article" date="2022" name="Mar. Drugs">
        <title>Bioassay-Guided Fractionation Leads to the Detection of Cholic Acid Generated by the Rare Thalassomonas sp.</title>
        <authorList>
            <person name="Pheiffer F."/>
            <person name="Schneider Y.K."/>
            <person name="Hansen E.H."/>
            <person name="Andersen J.H."/>
            <person name="Isaksson J."/>
            <person name="Busche T."/>
            <person name="R C."/>
            <person name="Kalinowski J."/>
            <person name="Zyl L.V."/>
            <person name="Trindade M."/>
        </authorList>
    </citation>
    <scope>NUCLEOTIDE SEQUENCE [LARGE SCALE GENOMIC DNA]</scope>
    <source>
        <strain evidence="8 9">XOM25</strain>
    </source>
</reference>
<sequence>MFGSLKLRQKSPATVAVAGGIEHTADQKAMQALFRQWMSQHEKMLRHLICGFEAKPALQDELFQDIALNIWQAMPKFRQDASVKTFVARIAHNILVTHVAKAVRTVKTDHGHEEYLEQQASDATPYQALDQKQRQQRLSRAIRQLKLEQRQVITLALEGMSYQEMADILCISVNLVGVRLQRAKTTLNQLLKVKEG</sequence>
<dbReference type="InterPro" id="IPR013325">
    <property type="entry name" value="RNA_pol_sigma_r2"/>
</dbReference>
<feature type="domain" description="RNA polymerase sigma factor 70 region 4 type 2" evidence="7">
    <location>
        <begin position="136"/>
        <end position="187"/>
    </location>
</feature>
<keyword evidence="5" id="KW-0804">Transcription</keyword>
<gene>
    <name evidence="8" type="ORF">SG34_005950</name>
</gene>
<dbReference type="InterPro" id="IPR007627">
    <property type="entry name" value="RNA_pol_sigma70_r2"/>
</dbReference>
<protein>
    <submittedName>
        <fullName evidence="8">RNA polymerase sigma factor</fullName>
    </submittedName>
</protein>
<dbReference type="Gene3D" id="1.10.1740.10">
    <property type="match status" value="1"/>
</dbReference>
<keyword evidence="4" id="KW-0238">DNA-binding</keyword>
<dbReference type="InterPro" id="IPR036388">
    <property type="entry name" value="WH-like_DNA-bd_sf"/>
</dbReference>
<dbReference type="SUPFAM" id="SSF88946">
    <property type="entry name" value="Sigma2 domain of RNA polymerase sigma factors"/>
    <property type="match status" value="1"/>
</dbReference>
<dbReference type="GO" id="GO:0003677">
    <property type="term" value="F:DNA binding"/>
    <property type="evidence" value="ECO:0007669"/>
    <property type="project" value="UniProtKB-KW"/>
</dbReference>
<accession>A0AAF0C8I0</accession>
<evidence type="ECO:0000259" key="6">
    <source>
        <dbReference type="Pfam" id="PF04542"/>
    </source>
</evidence>
<dbReference type="GO" id="GO:0006352">
    <property type="term" value="P:DNA-templated transcription initiation"/>
    <property type="evidence" value="ECO:0007669"/>
    <property type="project" value="InterPro"/>
</dbReference>
<evidence type="ECO:0000256" key="3">
    <source>
        <dbReference type="ARBA" id="ARBA00023082"/>
    </source>
</evidence>
<dbReference type="Pfam" id="PF04542">
    <property type="entry name" value="Sigma70_r2"/>
    <property type="match status" value="1"/>
</dbReference>
<dbReference type="PANTHER" id="PTHR43133:SF8">
    <property type="entry name" value="RNA POLYMERASE SIGMA FACTOR HI_1459-RELATED"/>
    <property type="match status" value="1"/>
</dbReference>
<dbReference type="InterPro" id="IPR013249">
    <property type="entry name" value="RNA_pol_sigma70_r4_t2"/>
</dbReference>
<proteinExistence type="inferred from homology"/>
<evidence type="ECO:0000256" key="5">
    <source>
        <dbReference type="ARBA" id="ARBA00023163"/>
    </source>
</evidence>
<keyword evidence="9" id="KW-1185">Reference proteome</keyword>
<keyword evidence="2" id="KW-0805">Transcription regulation</keyword>
<dbReference type="EMBL" id="CP059733">
    <property type="protein sequence ID" value="WDE06462.1"/>
    <property type="molecule type" value="Genomic_DNA"/>
</dbReference>
<dbReference type="RefSeq" id="WP_084723956.1">
    <property type="nucleotide sequence ID" value="NZ_CP059733.1"/>
</dbReference>
<dbReference type="Gene3D" id="1.10.10.10">
    <property type="entry name" value="Winged helix-like DNA-binding domain superfamily/Winged helix DNA-binding domain"/>
    <property type="match status" value="1"/>
</dbReference>
<dbReference type="InterPro" id="IPR014284">
    <property type="entry name" value="RNA_pol_sigma-70_dom"/>
</dbReference>
<reference evidence="8 9" key="1">
    <citation type="journal article" date="2015" name="Genome Announc.">
        <title>Draft Genome Sequences of Marine Isolates of Thalassomonas viridans and Thalassomonas actiniarum.</title>
        <authorList>
            <person name="Olonade I."/>
            <person name="van Zyl L.J."/>
            <person name="Trindade M."/>
        </authorList>
    </citation>
    <scope>NUCLEOTIDE SEQUENCE [LARGE SCALE GENOMIC DNA]</scope>
    <source>
        <strain evidence="8 9">XOM25</strain>
    </source>
</reference>
<dbReference type="InterPro" id="IPR013324">
    <property type="entry name" value="RNA_pol_sigma_r3/r4-like"/>
</dbReference>
<comment type="similarity">
    <text evidence="1">Belongs to the sigma-70 factor family. ECF subfamily.</text>
</comment>
<dbReference type="NCBIfam" id="TIGR02937">
    <property type="entry name" value="sigma70-ECF"/>
    <property type="match status" value="1"/>
</dbReference>
<evidence type="ECO:0000256" key="4">
    <source>
        <dbReference type="ARBA" id="ARBA00023125"/>
    </source>
</evidence>
<feature type="domain" description="RNA polymerase sigma-70 region 2" evidence="6">
    <location>
        <begin position="39"/>
        <end position="104"/>
    </location>
</feature>
<evidence type="ECO:0000259" key="7">
    <source>
        <dbReference type="Pfam" id="PF08281"/>
    </source>
</evidence>
<dbReference type="GO" id="GO:0016987">
    <property type="term" value="F:sigma factor activity"/>
    <property type="evidence" value="ECO:0007669"/>
    <property type="project" value="UniProtKB-KW"/>
</dbReference>
<evidence type="ECO:0000256" key="2">
    <source>
        <dbReference type="ARBA" id="ARBA00023015"/>
    </source>
</evidence>
<keyword evidence="3" id="KW-0731">Sigma factor</keyword>
<dbReference type="AlphaFoldDB" id="A0AAF0C8I0"/>
<evidence type="ECO:0000313" key="9">
    <source>
        <dbReference type="Proteomes" id="UP000032352"/>
    </source>
</evidence>
<evidence type="ECO:0000256" key="1">
    <source>
        <dbReference type="ARBA" id="ARBA00010641"/>
    </source>
</evidence>